<evidence type="ECO:0000256" key="11">
    <source>
        <dbReference type="ARBA" id="ARBA00023316"/>
    </source>
</evidence>
<gene>
    <name evidence="16" type="ORF">ELS83_19355</name>
</gene>
<keyword evidence="5" id="KW-0964">Secreted</keyword>
<keyword evidence="6" id="KW-0732">Signal</keyword>
<dbReference type="PANTHER" id="PTHR16631:SF17">
    <property type="entry name" value="GLUCAN ENDO-1,3-BETA-GLUCOSIDASE BTGC"/>
    <property type="match status" value="1"/>
</dbReference>
<dbReference type="GO" id="GO:0016787">
    <property type="term" value="F:hydrolase activity"/>
    <property type="evidence" value="ECO:0007669"/>
    <property type="project" value="UniProtKB-KW"/>
</dbReference>
<dbReference type="SUPFAM" id="SSF51445">
    <property type="entry name" value="(Trans)glycosidases"/>
    <property type="match status" value="1"/>
</dbReference>
<protein>
    <recommendedName>
        <fullName evidence="15">Endo-1,3-beta-glucanase btgC</fullName>
    </recommendedName>
    <alternativeName>
        <fullName evidence="14">Laminarinase btgC</fullName>
    </alternativeName>
</protein>
<evidence type="ECO:0000313" key="17">
    <source>
        <dbReference type="Proteomes" id="UP000732105"/>
    </source>
</evidence>
<dbReference type="RefSeq" id="WP_171597220.1">
    <property type="nucleotide sequence ID" value="NZ_RZNH01000047.1"/>
</dbReference>
<comment type="caution">
    <text evidence="16">The sequence shown here is derived from an EMBL/GenBank/DDBJ whole genome shotgun (WGS) entry which is preliminary data.</text>
</comment>
<keyword evidence="4" id="KW-0134">Cell wall</keyword>
<evidence type="ECO:0000256" key="8">
    <source>
        <dbReference type="ARBA" id="ARBA00023136"/>
    </source>
</evidence>
<proteinExistence type="predicted"/>
<keyword evidence="12" id="KW-0624">Polysaccharide degradation</keyword>
<dbReference type="PANTHER" id="PTHR16631">
    <property type="entry name" value="GLUCAN 1,3-BETA-GLUCOSIDASE"/>
    <property type="match status" value="1"/>
</dbReference>
<keyword evidence="9" id="KW-0325">Glycoprotein</keyword>
<evidence type="ECO:0000256" key="12">
    <source>
        <dbReference type="ARBA" id="ARBA00023326"/>
    </source>
</evidence>
<keyword evidence="7 16" id="KW-0378">Hydrolase</keyword>
<keyword evidence="8" id="KW-0472">Membrane</keyword>
<evidence type="ECO:0000256" key="1">
    <source>
        <dbReference type="ARBA" id="ARBA00004191"/>
    </source>
</evidence>
<dbReference type="InterPro" id="IPR017853">
    <property type="entry name" value="GH"/>
</dbReference>
<accession>A0ABX1X0R1</accession>
<dbReference type="InterPro" id="IPR050732">
    <property type="entry name" value="Beta-glucan_modifiers"/>
</dbReference>
<evidence type="ECO:0000256" key="10">
    <source>
        <dbReference type="ARBA" id="ARBA00023277"/>
    </source>
</evidence>
<evidence type="ECO:0000256" key="3">
    <source>
        <dbReference type="ARBA" id="ARBA00022475"/>
    </source>
</evidence>
<evidence type="ECO:0000256" key="9">
    <source>
        <dbReference type="ARBA" id="ARBA00023180"/>
    </source>
</evidence>
<evidence type="ECO:0000256" key="7">
    <source>
        <dbReference type="ARBA" id="ARBA00022801"/>
    </source>
</evidence>
<evidence type="ECO:0000256" key="15">
    <source>
        <dbReference type="ARBA" id="ARBA00043078"/>
    </source>
</evidence>
<dbReference type="Pfam" id="PF00332">
    <property type="entry name" value="Glyco_hydro_17"/>
    <property type="match status" value="1"/>
</dbReference>
<dbReference type="EMBL" id="RZNH01000047">
    <property type="protein sequence ID" value="NOU61960.1"/>
    <property type="molecule type" value="Genomic_DNA"/>
</dbReference>
<evidence type="ECO:0000256" key="2">
    <source>
        <dbReference type="ARBA" id="ARBA00004236"/>
    </source>
</evidence>
<evidence type="ECO:0000256" key="14">
    <source>
        <dbReference type="ARBA" id="ARBA00042373"/>
    </source>
</evidence>
<keyword evidence="17" id="KW-1185">Reference proteome</keyword>
<dbReference type="Proteomes" id="UP000732105">
    <property type="component" value="Unassembled WGS sequence"/>
</dbReference>
<dbReference type="Gene3D" id="3.20.20.80">
    <property type="entry name" value="Glycosidases"/>
    <property type="match status" value="1"/>
</dbReference>
<evidence type="ECO:0000256" key="4">
    <source>
        <dbReference type="ARBA" id="ARBA00022512"/>
    </source>
</evidence>
<comment type="subcellular location">
    <subcellularLocation>
        <location evidence="2">Cell membrane</location>
    </subcellularLocation>
    <subcellularLocation>
        <location evidence="1">Secreted</location>
        <location evidence="1">Cell wall</location>
    </subcellularLocation>
</comment>
<keyword evidence="3" id="KW-1003">Cell membrane</keyword>
<keyword evidence="11" id="KW-0961">Cell wall biogenesis/degradation</keyword>
<dbReference type="PROSITE" id="PS51257">
    <property type="entry name" value="PROKAR_LIPOPROTEIN"/>
    <property type="match status" value="1"/>
</dbReference>
<evidence type="ECO:0000313" key="16">
    <source>
        <dbReference type="EMBL" id="NOU61960.1"/>
    </source>
</evidence>
<comment type="function">
    <text evidence="13">Glucanases play a role in cell expansion during growth, in cell-cell fusion during mating, and in spore release during sporulation. This enzyme may be involved in beta-glucan degradation. Active on laminarin and lichenan.</text>
</comment>
<keyword evidence="10" id="KW-0119">Carbohydrate metabolism</keyword>
<organism evidence="16 17">
    <name type="scientific">Marinifilum caeruleilacunae</name>
    <dbReference type="NCBI Taxonomy" id="2499076"/>
    <lineage>
        <taxon>Bacteria</taxon>
        <taxon>Pseudomonadati</taxon>
        <taxon>Bacteroidota</taxon>
        <taxon>Bacteroidia</taxon>
        <taxon>Marinilabiliales</taxon>
        <taxon>Marinifilaceae</taxon>
    </lineage>
</organism>
<evidence type="ECO:0000256" key="13">
    <source>
        <dbReference type="ARBA" id="ARBA00037649"/>
    </source>
</evidence>
<dbReference type="InterPro" id="IPR000490">
    <property type="entry name" value="Glyco_hydro_17"/>
</dbReference>
<sequence length="360" mass="40896">MKNSTIKNISVLICITIGMFSCKNAAKKSDANIQEEAKQNMEIKQKETDLLGGTSWAVAYSGFRSGQHPDRGNGAVNPSDSEVLEDLKIISKDSLFNLIRLYDCGENSQAVLRIIEENQLNIKVMLGVWLKAELSAHETCSWLTEPIPQETLDKNMILNQEEIQRGIALAKKYPETVIAVNVGNEALVEWNDHKVDTDSIISYVKSVQKEIEQPVTVADNYEWWIKSGQELAKTVDFVSIHVYPVWEGKDIDEGMSYTIQNVQDVRNAFPDSKLVITEAGWASIATEFGERASEEKQERYYQELNKWSKEMNITTFFFEAFDEDWKGETANPLGAEKHWGIFTVDRKPKKVMQALFPELN</sequence>
<evidence type="ECO:0000256" key="5">
    <source>
        <dbReference type="ARBA" id="ARBA00022525"/>
    </source>
</evidence>
<name>A0ABX1X0R1_9BACT</name>
<evidence type="ECO:0000256" key="6">
    <source>
        <dbReference type="ARBA" id="ARBA00022729"/>
    </source>
</evidence>
<reference evidence="16 17" key="1">
    <citation type="submission" date="2018-12" db="EMBL/GenBank/DDBJ databases">
        <title>Marinifilum JC070 sp. nov., a marine bacterium isolated from Yongle Blue Hole in the South China Sea.</title>
        <authorList>
            <person name="Fu T."/>
        </authorList>
    </citation>
    <scope>NUCLEOTIDE SEQUENCE [LARGE SCALE GENOMIC DNA]</scope>
    <source>
        <strain evidence="16 17">JC070</strain>
    </source>
</reference>